<dbReference type="InterPro" id="IPR011011">
    <property type="entry name" value="Znf_FYVE_PHD"/>
</dbReference>
<evidence type="ECO:0000256" key="1">
    <source>
        <dbReference type="ARBA" id="ARBA00022723"/>
    </source>
</evidence>
<feature type="region of interest" description="Disordered" evidence="4">
    <location>
        <begin position="231"/>
        <end position="376"/>
    </location>
</feature>
<keyword evidence="3" id="KW-0862">Zinc</keyword>
<proteinExistence type="predicted"/>
<protein>
    <submittedName>
        <fullName evidence="6">BQ2448_7170 protein</fullName>
    </submittedName>
</protein>
<dbReference type="SMART" id="SM00249">
    <property type="entry name" value="PHD"/>
    <property type="match status" value="1"/>
</dbReference>
<evidence type="ECO:0000256" key="3">
    <source>
        <dbReference type="ARBA" id="ARBA00022833"/>
    </source>
</evidence>
<sequence length="585" mass="62972">MTSTLVVSDAAVDQALTSLSAALDRLRGLTFKTRSDITISGEMSTSQLVRPNDQPIASGPGNSNGFGVNATTTTTSSSSSVVAPPRIVEWHDVAAQRFARLALTTFIEWSSVVRALQEVYASITSTSSTILTGPIASSSDSEIKIAGEYGIELVLRVLKRFQRFEFEDDKAECVEWCQRLEGMVQAQIVKCQAATAPTFVKDPVVAANSNLNSMIPGLARPIVSRQPSPWIASEKENPTTPAASPVSIQDPTPRPAQPAPPHISTDSSPNVRTVVPSNWRPQEEESPQASNATASLSPEASVPELTRTKKRSAQAAQLDQVQVSSPQGPTAEVNKDPGFESTDAPRHARKVSHSSAKAASPDLSSPVSASGVTSKQSADFPVGSVVLAKGLEGREPSSWTPSVVFDAASAPVEQANILGKHTFASLLVAVLGTETWHWIPAYRLKPPSPSHISRLTKDLDHRLSHAKKSDSAKIQHLRAQLNELKLAQDTQGVERWIEARKFGGDQWNLGGEDAGFWLSAEEGEGSQSAEKTQVCSCRKIWQEEELIGCENGKTCKGFEWYHAACVGLDPNNVPDKYYCQACTRA</sequence>
<gene>
    <name evidence="6" type="ORF">BQ2448_7170</name>
</gene>
<evidence type="ECO:0000256" key="4">
    <source>
        <dbReference type="SAM" id="MobiDB-lite"/>
    </source>
</evidence>
<dbReference type="Proteomes" id="UP000198372">
    <property type="component" value="Unassembled WGS sequence"/>
</dbReference>
<dbReference type="STRING" id="269621.A0A238FJB2"/>
<dbReference type="Gene3D" id="3.30.40.10">
    <property type="entry name" value="Zinc/RING finger domain, C3HC4 (zinc finger)"/>
    <property type="match status" value="1"/>
</dbReference>
<accession>A0A238FJB2</accession>
<feature type="compositionally biased region" description="Polar residues" evidence="4">
    <location>
        <begin position="238"/>
        <end position="250"/>
    </location>
</feature>
<feature type="compositionally biased region" description="Basic and acidic residues" evidence="4">
    <location>
        <begin position="333"/>
        <end position="346"/>
    </location>
</feature>
<organism evidence="6 7">
    <name type="scientific">Microbotryum intermedium</name>
    <dbReference type="NCBI Taxonomy" id="269621"/>
    <lineage>
        <taxon>Eukaryota</taxon>
        <taxon>Fungi</taxon>
        <taxon>Dikarya</taxon>
        <taxon>Basidiomycota</taxon>
        <taxon>Pucciniomycotina</taxon>
        <taxon>Microbotryomycetes</taxon>
        <taxon>Microbotryales</taxon>
        <taxon>Microbotryaceae</taxon>
        <taxon>Microbotryum</taxon>
    </lineage>
</organism>
<feature type="compositionally biased region" description="Polar residues" evidence="4">
    <location>
        <begin position="264"/>
        <end position="280"/>
    </location>
</feature>
<feature type="compositionally biased region" description="Polar residues" evidence="4">
    <location>
        <begin position="353"/>
        <end position="376"/>
    </location>
</feature>
<feature type="compositionally biased region" description="Polar residues" evidence="4">
    <location>
        <begin position="60"/>
        <end position="70"/>
    </location>
</feature>
<evidence type="ECO:0000313" key="6">
    <source>
        <dbReference type="EMBL" id="SCV73245.1"/>
    </source>
</evidence>
<dbReference type="SUPFAM" id="SSF57903">
    <property type="entry name" value="FYVE/PHD zinc finger"/>
    <property type="match status" value="1"/>
</dbReference>
<dbReference type="InterPro" id="IPR001965">
    <property type="entry name" value="Znf_PHD"/>
</dbReference>
<feature type="compositionally biased region" description="Polar residues" evidence="4">
    <location>
        <begin position="314"/>
        <end position="328"/>
    </location>
</feature>
<feature type="domain" description="Zinc finger PHD-type" evidence="5">
    <location>
        <begin position="534"/>
        <end position="583"/>
    </location>
</feature>
<dbReference type="GO" id="GO:0008270">
    <property type="term" value="F:zinc ion binding"/>
    <property type="evidence" value="ECO:0007669"/>
    <property type="project" value="UniProtKB-KW"/>
</dbReference>
<keyword evidence="2" id="KW-0863">Zinc-finger</keyword>
<feature type="compositionally biased region" description="Pro residues" evidence="4">
    <location>
        <begin position="252"/>
        <end position="261"/>
    </location>
</feature>
<evidence type="ECO:0000259" key="5">
    <source>
        <dbReference type="SMART" id="SM00249"/>
    </source>
</evidence>
<feature type="region of interest" description="Disordered" evidence="4">
    <location>
        <begin position="42"/>
        <end position="79"/>
    </location>
</feature>
<dbReference type="AlphaFoldDB" id="A0A238FJB2"/>
<evidence type="ECO:0000256" key="2">
    <source>
        <dbReference type="ARBA" id="ARBA00022771"/>
    </source>
</evidence>
<keyword evidence="1" id="KW-0479">Metal-binding</keyword>
<reference evidence="7" key="1">
    <citation type="submission" date="2016-09" db="EMBL/GenBank/DDBJ databases">
        <authorList>
            <person name="Jeantristanb JTB J.-T."/>
            <person name="Ricardo R."/>
        </authorList>
    </citation>
    <scope>NUCLEOTIDE SEQUENCE [LARGE SCALE GENOMIC DNA]</scope>
</reference>
<dbReference type="EMBL" id="FMSP01000017">
    <property type="protein sequence ID" value="SCV73245.1"/>
    <property type="molecule type" value="Genomic_DNA"/>
</dbReference>
<feature type="compositionally biased region" description="Polar residues" evidence="4">
    <location>
        <begin position="287"/>
        <end position="298"/>
    </location>
</feature>
<name>A0A238FJB2_9BASI</name>
<evidence type="ECO:0000313" key="7">
    <source>
        <dbReference type="Proteomes" id="UP000198372"/>
    </source>
</evidence>
<dbReference type="InterPro" id="IPR013083">
    <property type="entry name" value="Znf_RING/FYVE/PHD"/>
</dbReference>
<keyword evidence="7" id="KW-1185">Reference proteome</keyword>
<dbReference type="OrthoDB" id="5411773at2759"/>